<protein>
    <recommendedName>
        <fullName evidence="5">Follicle cell protein 3C-1</fullName>
    </recommendedName>
</protein>
<proteinExistence type="predicted"/>
<dbReference type="GeneID" id="109428104"/>
<evidence type="ECO:0000256" key="2">
    <source>
        <dbReference type="SAM" id="SignalP"/>
    </source>
</evidence>
<evidence type="ECO:0000313" key="4">
    <source>
        <dbReference type="Proteomes" id="UP000069940"/>
    </source>
</evidence>
<keyword evidence="4" id="KW-1185">Reference proteome</keyword>
<evidence type="ECO:0000313" key="3">
    <source>
        <dbReference type="EnsemblMetazoa" id="AALFPA23_009563.P13167"/>
    </source>
</evidence>
<feature type="compositionally biased region" description="Acidic residues" evidence="1">
    <location>
        <begin position="190"/>
        <end position="202"/>
    </location>
</feature>
<sequence>MVHRIRAVIVIIKIVLIVNGLSPVEGTRSLRVRPRKAKHADLETNAVVQSSESVPCSCAIFLTGQFNKQNRSEPPRGNPGIQMELMQHYPCSSSGNKQCSNRCLDAILKHLPNSPALICGTIDRDCFRERAYLFYQNCAPRWVNSNLSAGREFCCQNDRPVRCAKMAAVIRQSLLGGNGTTTAGSHQDEIVEDEEDTGSYEE</sequence>
<feature type="region of interest" description="Disordered" evidence="1">
    <location>
        <begin position="178"/>
        <end position="202"/>
    </location>
</feature>
<evidence type="ECO:0008006" key="5">
    <source>
        <dbReference type="Google" id="ProtNLM"/>
    </source>
</evidence>
<feature type="signal peptide" evidence="2">
    <location>
        <begin position="1"/>
        <end position="26"/>
    </location>
</feature>
<dbReference type="EnsemblMetazoa" id="AALFPA23_009563.R13167">
    <property type="protein sequence ID" value="AALFPA23_009563.P13167"/>
    <property type="gene ID" value="AALFPA23_009563"/>
</dbReference>
<accession>A0ABM1YIU3</accession>
<name>A0ABM1YIU3_AEDAL</name>
<reference evidence="4" key="1">
    <citation type="journal article" date="2015" name="Proc. Natl. Acad. Sci. U.S.A.">
        <title>Genome sequence of the Asian Tiger mosquito, Aedes albopictus, reveals insights into its biology, genetics, and evolution.</title>
        <authorList>
            <person name="Chen X.G."/>
            <person name="Jiang X."/>
            <person name="Gu J."/>
            <person name="Xu M."/>
            <person name="Wu Y."/>
            <person name="Deng Y."/>
            <person name="Zhang C."/>
            <person name="Bonizzoni M."/>
            <person name="Dermauw W."/>
            <person name="Vontas J."/>
            <person name="Armbruster P."/>
            <person name="Huang X."/>
            <person name="Yang Y."/>
            <person name="Zhang H."/>
            <person name="He W."/>
            <person name="Peng H."/>
            <person name="Liu Y."/>
            <person name="Wu K."/>
            <person name="Chen J."/>
            <person name="Lirakis M."/>
            <person name="Topalis P."/>
            <person name="Van Leeuwen T."/>
            <person name="Hall A.B."/>
            <person name="Jiang X."/>
            <person name="Thorpe C."/>
            <person name="Mueller R.L."/>
            <person name="Sun C."/>
            <person name="Waterhouse R.M."/>
            <person name="Yan G."/>
            <person name="Tu Z.J."/>
            <person name="Fang X."/>
            <person name="James A.A."/>
        </authorList>
    </citation>
    <scope>NUCLEOTIDE SEQUENCE [LARGE SCALE GENOMIC DNA]</scope>
    <source>
        <strain evidence="4">Foshan</strain>
    </source>
</reference>
<dbReference type="RefSeq" id="XP_019559337.3">
    <property type="nucleotide sequence ID" value="XM_019703792.3"/>
</dbReference>
<evidence type="ECO:0000256" key="1">
    <source>
        <dbReference type="SAM" id="MobiDB-lite"/>
    </source>
</evidence>
<keyword evidence="2" id="KW-0732">Signal</keyword>
<reference evidence="3" key="2">
    <citation type="submission" date="2025-05" db="UniProtKB">
        <authorList>
            <consortium name="EnsemblMetazoa"/>
        </authorList>
    </citation>
    <scope>IDENTIFICATION</scope>
    <source>
        <strain evidence="3">Foshan</strain>
    </source>
</reference>
<feature type="chain" id="PRO_5046372172" description="Follicle cell protein 3C-1" evidence="2">
    <location>
        <begin position="27"/>
        <end position="202"/>
    </location>
</feature>
<organism evidence="3 4">
    <name type="scientific">Aedes albopictus</name>
    <name type="common">Asian tiger mosquito</name>
    <name type="synonym">Stegomyia albopicta</name>
    <dbReference type="NCBI Taxonomy" id="7160"/>
    <lineage>
        <taxon>Eukaryota</taxon>
        <taxon>Metazoa</taxon>
        <taxon>Ecdysozoa</taxon>
        <taxon>Arthropoda</taxon>
        <taxon>Hexapoda</taxon>
        <taxon>Insecta</taxon>
        <taxon>Pterygota</taxon>
        <taxon>Neoptera</taxon>
        <taxon>Endopterygota</taxon>
        <taxon>Diptera</taxon>
        <taxon>Nematocera</taxon>
        <taxon>Culicoidea</taxon>
        <taxon>Culicidae</taxon>
        <taxon>Culicinae</taxon>
        <taxon>Aedini</taxon>
        <taxon>Aedes</taxon>
        <taxon>Stegomyia</taxon>
    </lineage>
</organism>
<dbReference type="Proteomes" id="UP000069940">
    <property type="component" value="Unassembled WGS sequence"/>
</dbReference>